<dbReference type="EMBL" id="LAZR01012572">
    <property type="protein sequence ID" value="KKM26128.1"/>
    <property type="molecule type" value="Genomic_DNA"/>
</dbReference>
<dbReference type="AlphaFoldDB" id="A0A0F9KVL0"/>
<evidence type="ECO:0000313" key="1">
    <source>
        <dbReference type="EMBL" id="KKM26128.1"/>
    </source>
</evidence>
<proteinExistence type="predicted"/>
<protein>
    <submittedName>
        <fullName evidence="1">Uncharacterized protein</fullName>
    </submittedName>
</protein>
<accession>A0A0F9KVL0</accession>
<reference evidence="1" key="1">
    <citation type="journal article" date="2015" name="Nature">
        <title>Complex archaea that bridge the gap between prokaryotes and eukaryotes.</title>
        <authorList>
            <person name="Spang A."/>
            <person name="Saw J.H."/>
            <person name="Jorgensen S.L."/>
            <person name="Zaremba-Niedzwiedzka K."/>
            <person name="Martijn J."/>
            <person name="Lind A.E."/>
            <person name="van Eijk R."/>
            <person name="Schleper C."/>
            <person name="Guy L."/>
            <person name="Ettema T.J."/>
        </authorList>
    </citation>
    <scope>NUCLEOTIDE SEQUENCE</scope>
</reference>
<gene>
    <name evidence="1" type="ORF">LCGC14_1587870</name>
</gene>
<organism evidence="1">
    <name type="scientific">marine sediment metagenome</name>
    <dbReference type="NCBI Taxonomy" id="412755"/>
    <lineage>
        <taxon>unclassified sequences</taxon>
        <taxon>metagenomes</taxon>
        <taxon>ecological metagenomes</taxon>
    </lineage>
</organism>
<sequence length="193" mass="22947">MSRHICVILHGSKVDPKLTCWAEQLEWIIQPLAPSIEFVTRKYGYVTEWRTAFGGYRDRWLEEQMTYFNHIKAYCGSMTRVSVIAHSISPWIIGKLLPKFEFHNIIFMMGAMDENYDWNEVDQQFNHLVNYWSPNDNKVKKSPYGRIGYVGHQFPHERVKSIKTRWTHDEFQEDANLYLLSKEWTSPEGLLNR</sequence>
<name>A0A0F9KVL0_9ZZZZ</name>
<comment type="caution">
    <text evidence="1">The sequence shown here is derived from an EMBL/GenBank/DDBJ whole genome shotgun (WGS) entry which is preliminary data.</text>
</comment>